<dbReference type="RefSeq" id="WP_151969531.1">
    <property type="nucleotide sequence ID" value="NZ_AP019860.1"/>
</dbReference>
<evidence type="ECO:0000313" key="1">
    <source>
        <dbReference type="EMBL" id="BBM85427.1"/>
    </source>
</evidence>
<accession>A0A5S9IPQ2</accession>
<dbReference type="KEGG" id="uam:UABAM_03794"/>
<dbReference type="AlphaFoldDB" id="A0A5S9IPQ2"/>
<dbReference type="SUPFAM" id="SSF48371">
    <property type="entry name" value="ARM repeat"/>
    <property type="match status" value="1"/>
</dbReference>
<sequence length="453" mass="51287">MDQNTVLKLVKSNKVHSIIDSNLQELLTVLSQVNIEDIEQENAQQTLDIVIGTLTEKNNDYLKLIIAAIKNMGKTLDYMIPVPSILLVTQHLKTQDKDAQLAMLEVLNKADNLIAEANAIADKITPVLLEVIDSENYYTDAVSSEAIEILGSLTAYSLPPSFMNALEDAEIMDNAAITAACNAPSYSSEDRNKLLQKITDNLDITTGKTHAHLLMATLLLVEEGQPQLFESFRKISGDNKARVLQQLKDASPFLPIHESILLYSINDSHEKVLKYADEILDSQGKNPHKQHVDKVETWGDFYDFVQLMLKDRREIYKKPLSDYLKSALYTLESYKDKDLQISDVARILQDAFSKPPVKYNKDWEDLPEAEEDTYQEVEHLLQQQIVDLHHLQKDGLLENIDEDGVEAPSGNHWQNTDLFTYLELGTNGHEQSSLKECRWDELSNIFLMGSISE</sequence>
<dbReference type="Proteomes" id="UP000326354">
    <property type="component" value="Chromosome"/>
</dbReference>
<dbReference type="OrthoDB" id="1149259at2"/>
<reference evidence="1 2" key="1">
    <citation type="submission" date="2019-08" db="EMBL/GenBank/DDBJ databases">
        <title>Complete genome sequence of Candidatus Uab amorphum.</title>
        <authorList>
            <person name="Shiratori T."/>
            <person name="Suzuki S."/>
            <person name="Kakizawa Y."/>
            <person name="Ishida K."/>
        </authorList>
    </citation>
    <scope>NUCLEOTIDE SEQUENCE [LARGE SCALE GENOMIC DNA]</scope>
    <source>
        <strain evidence="1 2">SRT547</strain>
    </source>
</reference>
<organism evidence="1 2">
    <name type="scientific">Uabimicrobium amorphum</name>
    <dbReference type="NCBI Taxonomy" id="2596890"/>
    <lineage>
        <taxon>Bacteria</taxon>
        <taxon>Pseudomonadati</taxon>
        <taxon>Planctomycetota</taxon>
        <taxon>Candidatus Uabimicrobiia</taxon>
        <taxon>Candidatus Uabimicrobiales</taxon>
        <taxon>Candidatus Uabimicrobiaceae</taxon>
        <taxon>Candidatus Uabimicrobium</taxon>
    </lineage>
</organism>
<gene>
    <name evidence="1" type="ORF">UABAM_03794</name>
</gene>
<evidence type="ECO:0000313" key="2">
    <source>
        <dbReference type="Proteomes" id="UP000326354"/>
    </source>
</evidence>
<proteinExistence type="predicted"/>
<name>A0A5S9IPQ2_UABAM</name>
<protein>
    <submittedName>
        <fullName evidence="1">Uncharacterized protein</fullName>
    </submittedName>
</protein>
<dbReference type="EMBL" id="AP019860">
    <property type="protein sequence ID" value="BBM85427.1"/>
    <property type="molecule type" value="Genomic_DNA"/>
</dbReference>
<keyword evidence="2" id="KW-1185">Reference proteome</keyword>
<dbReference type="InterPro" id="IPR016024">
    <property type="entry name" value="ARM-type_fold"/>
</dbReference>